<proteinExistence type="predicted"/>
<evidence type="ECO:0000256" key="1">
    <source>
        <dbReference type="SAM" id="MobiDB-lite"/>
    </source>
</evidence>
<organism evidence="2 3">
    <name type="scientific">Steinernema glaseri</name>
    <dbReference type="NCBI Taxonomy" id="37863"/>
    <lineage>
        <taxon>Eukaryota</taxon>
        <taxon>Metazoa</taxon>
        <taxon>Ecdysozoa</taxon>
        <taxon>Nematoda</taxon>
        <taxon>Chromadorea</taxon>
        <taxon>Rhabditida</taxon>
        <taxon>Tylenchina</taxon>
        <taxon>Panagrolaimomorpha</taxon>
        <taxon>Strongyloidoidea</taxon>
        <taxon>Steinernematidae</taxon>
        <taxon>Steinernema</taxon>
    </lineage>
</organism>
<feature type="compositionally biased region" description="Basic and acidic residues" evidence="1">
    <location>
        <begin position="86"/>
        <end position="97"/>
    </location>
</feature>
<reference evidence="3" key="1">
    <citation type="submission" date="2016-11" db="UniProtKB">
        <authorList>
            <consortium name="WormBaseParasite"/>
        </authorList>
    </citation>
    <scope>IDENTIFICATION</scope>
</reference>
<evidence type="ECO:0000313" key="2">
    <source>
        <dbReference type="Proteomes" id="UP000095287"/>
    </source>
</evidence>
<accession>A0A1I7Z6H6</accession>
<sequence>MRDPKDARESYGSTFFSIKREGEKAGHFDPEVFGFGKIALGRGIGKNESWRGQVSFGAPNGPENGSKNLLFIDLKISGGYTMFKGETQRMQRGKAEPSELPSSSASECRANGAPE</sequence>
<dbReference type="AlphaFoldDB" id="A0A1I7Z6H6"/>
<dbReference type="Proteomes" id="UP000095287">
    <property type="component" value="Unplaced"/>
</dbReference>
<feature type="compositionally biased region" description="Low complexity" evidence="1">
    <location>
        <begin position="98"/>
        <end position="107"/>
    </location>
</feature>
<name>A0A1I7Z6H6_9BILA</name>
<feature type="region of interest" description="Disordered" evidence="1">
    <location>
        <begin position="85"/>
        <end position="115"/>
    </location>
</feature>
<evidence type="ECO:0000313" key="3">
    <source>
        <dbReference type="WBParaSite" id="L893_g23074.t1"/>
    </source>
</evidence>
<keyword evidence="2" id="KW-1185">Reference proteome</keyword>
<dbReference type="WBParaSite" id="L893_g23074.t1">
    <property type="protein sequence ID" value="L893_g23074.t1"/>
    <property type="gene ID" value="L893_g23074"/>
</dbReference>
<protein>
    <submittedName>
        <fullName evidence="3">PPIase cyclophilin-type domain-containing protein</fullName>
    </submittedName>
</protein>